<name>A0A1A0HID9_9ASCO</name>
<comment type="caution">
    <text evidence="12">The sequence shown here is derived from an EMBL/GenBank/DDBJ whole genome shotgun (WGS) entry which is preliminary data.</text>
</comment>
<evidence type="ECO:0000256" key="9">
    <source>
        <dbReference type="ARBA" id="ARBA00023242"/>
    </source>
</evidence>
<keyword evidence="3" id="KW-0677">Repeat</keyword>
<evidence type="ECO:0000256" key="4">
    <source>
        <dbReference type="ARBA" id="ARBA00022816"/>
    </source>
</evidence>
<dbReference type="SMART" id="SM00160">
    <property type="entry name" value="RanBD"/>
    <property type="match status" value="1"/>
</dbReference>
<feature type="region of interest" description="Disordered" evidence="10">
    <location>
        <begin position="205"/>
        <end position="229"/>
    </location>
</feature>
<evidence type="ECO:0000256" key="10">
    <source>
        <dbReference type="SAM" id="MobiDB-lite"/>
    </source>
</evidence>
<dbReference type="InterPro" id="IPR011993">
    <property type="entry name" value="PH-like_dom_sf"/>
</dbReference>
<feature type="compositionally biased region" description="Low complexity" evidence="10">
    <location>
        <begin position="56"/>
        <end position="66"/>
    </location>
</feature>
<evidence type="ECO:0000313" key="13">
    <source>
        <dbReference type="Proteomes" id="UP000092555"/>
    </source>
</evidence>
<evidence type="ECO:0000256" key="3">
    <source>
        <dbReference type="ARBA" id="ARBA00022737"/>
    </source>
</evidence>
<keyword evidence="8" id="KW-0906">Nuclear pore complex</keyword>
<organism evidence="12 13">
    <name type="scientific">Metschnikowia bicuspidata var. bicuspidata NRRL YB-4993</name>
    <dbReference type="NCBI Taxonomy" id="869754"/>
    <lineage>
        <taxon>Eukaryota</taxon>
        <taxon>Fungi</taxon>
        <taxon>Dikarya</taxon>
        <taxon>Ascomycota</taxon>
        <taxon>Saccharomycotina</taxon>
        <taxon>Pichiomycetes</taxon>
        <taxon>Metschnikowiaceae</taxon>
        <taxon>Metschnikowia</taxon>
    </lineage>
</organism>
<gene>
    <name evidence="12" type="ORF">METBIDRAFT_115009</name>
</gene>
<evidence type="ECO:0000259" key="11">
    <source>
        <dbReference type="PROSITE" id="PS50196"/>
    </source>
</evidence>
<dbReference type="InterPro" id="IPR015007">
    <property type="entry name" value="NUP2/50/61"/>
</dbReference>
<evidence type="ECO:0000256" key="8">
    <source>
        <dbReference type="ARBA" id="ARBA00023132"/>
    </source>
</evidence>
<evidence type="ECO:0000313" key="12">
    <source>
        <dbReference type="EMBL" id="OBA23934.1"/>
    </source>
</evidence>
<dbReference type="SUPFAM" id="SSF50729">
    <property type="entry name" value="PH domain-like"/>
    <property type="match status" value="1"/>
</dbReference>
<dbReference type="PROSITE" id="PS50196">
    <property type="entry name" value="RANBD1"/>
    <property type="match status" value="1"/>
</dbReference>
<keyword evidence="13" id="KW-1185">Reference proteome</keyword>
<comment type="subcellular location">
    <subcellularLocation>
        <location evidence="1">Nucleus</location>
        <location evidence="1">Nuclear pore complex</location>
    </subcellularLocation>
</comment>
<keyword evidence="9" id="KW-0539">Nucleus</keyword>
<dbReference type="EMBL" id="LXTC01000001">
    <property type="protein sequence ID" value="OBA23934.1"/>
    <property type="molecule type" value="Genomic_DNA"/>
</dbReference>
<dbReference type="InterPro" id="IPR045255">
    <property type="entry name" value="RanBP1-like"/>
</dbReference>
<feature type="region of interest" description="Disordered" evidence="10">
    <location>
        <begin position="45"/>
        <end position="70"/>
    </location>
</feature>
<reference evidence="12 13" key="1">
    <citation type="submission" date="2016-05" db="EMBL/GenBank/DDBJ databases">
        <title>Comparative genomics of biotechnologically important yeasts.</title>
        <authorList>
            <consortium name="DOE Joint Genome Institute"/>
            <person name="Riley R."/>
            <person name="Haridas S."/>
            <person name="Wolfe K.H."/>
            <person name="Lopes M.R."/>
            <person name="Hittinger C.T."/>
            <person name="Goker M."/>
            <person name="Salamov A."/>
            <person name="Wisecaver J."/>
            <person name="Long T.M."/>
            <person name="Aerts A.L."/>
            <person name="Barry K."/>
            <person name="Choi C."/>
            <person name="Clum A."/>
            <person name="Coughlan A.Y."/>
            <person name="Deshpande S."/>
            <person name="Douglass A.P."/>
            <person name="Hanson S.J."/>
            <person name="Klenk H.-P."/>
            <person name="LaButti K."/>
            <person name="Lapidus A."/>
            <person name="Lindquist E."/>
            <person name="Lipzen A."/>
            <person name="Meier-kolthoff J.P."/>
            <person name="Ohm R.A."/>
            <person name="Otillar R.P."/>
            <person name="Pangilinan J."/>
            <person name="Peng Y."/>
            <person name="Rokas A."/>
            <person name="Rosa C.A."/>
            <person name="Scheuner C."/>
            <person name="Sibirny A.A."/>
            <person name="Slot J.C."/>
            <person name="Stielow J.B."/>
            <person name="Sun H."/>
            <person name="Kurtzman C.P."/>
            <person name="Blackwell M."/>
            <person name="Grigoriev I.V."/>
            <person name="Jeffries T.W."/>
        </authorList>
    </citation>
    <scope>NUCLEOTIDE SEQUENCE [LARGE SCALE GENOMIC DNA]</scope>
    <source>
        <strain evidence="12 13">NRRL YB-4993</strain>
    </source>
</reference>
<dbReference type="PANTHER" id="PTHR23138:SF141">
    <property type="entry name" value="NUCLEAR PORE COMPLEX PROTEIN NUP50"/>
    <property type="match status" value="1"/>
</dbReference>
<dbReference type="Pfam" id="PF00638">
    <property type="entry name" value="Ran_BP1"/>
    <property type="match status" value="1"/>
</dbReference>
<dbReference type="GO" id="GO:0015031">
    <property type="term" value="P:protein transport"/>
    <property type="evidence" value="ECO:0007669"/>
    <property type="project" value="UniProtKB-KW"/>
</dbReference>
<keyword evidence="4" id="KW-0509">mRNA transport</keyword>
<proteinExistence type="predicted"/>
<sequence>MAKRSADEQITREGLGLSHNSNEDVCDERASADIISKRKILQPKGRNFQFSRRTTESSTKNTNSTTPHTEKAEKLKALGNNFSKAVLSVKLDQCVPDYRALAKKYLMYYEEIEIDAQSTGKVNASKDISGSKDEVAEMRKGNDVVNPFAGVSTSNKKSSDVKEISELGNISDESELQSDGEKIDVKIHGPKFSLSAIPTTKSTTFSFGPKKSTKKANSDSDSEPEVEVKGPSFTFNKEIKDPVFKLPANQAISSGFVAQRVTISKPNEAIHSKFEALPVAQSSGFTSLNVSHGSELPNNDVFSQKPIQDEKASTEENINSNNEIKPILENDDDGESVLFEVKAKLMLLRKDNAKDPYQSLGVGELKLLKSLKRSTLRVLLRAEGGLRLLLNALLLKDVQYSTLGNGSFVRLPALDDQHQIVTYVLKVGSAEKASKLCDALNAAKIN</sequence>
<dbReference type="AlphaFoldDB" id="A0A1A0HID9"/>
<evidence type="ECO:0000256" key="7">
    <source>
        <dbReference type="ARBA" id="ARBA00023010"/>
    </source>
</evidence>
<protein>
    <recommendedName>
        <fullName evidence="11">RanBD1 domain-containing protein</fullName>
    </recommendedName>
</protein>
<dbReference type="STRING" id="869754.A0A1A0HID9"/>
<evidence type="ECO:0000256" key="6">
    <source>
        <dbReference type="ARBA" id="ARBA00022990"/>
    </source>
</evidence>
<keyword evidence="5" id="KW-0653">Protein transport</keyword>
<dbReference type="GO" id="GO:0005643">
    <property type="term" value="C:nuclear pore"/>
    <property type="evidence" value="ECO:0007669"/>
    <property type="project" value="UniProtKB-SubCell"/>
</dbReference>
<evidence type="ECO:0000256" key="2">
    <source>
        <dbReference type="ARBA" id="ARBA00022448"/>
    </source>
</evidence>
<dbReference type="RefSeq" id="XP_018714415.1">
    <property type="nucleotide sequence ID" value="XM_018854007.1"/>
</dbReference>
<accession>A0A1A0HID9</accession>
<dbReference type="GO" id="GO:0051028">
    <property type="term" value="P:mRNA transport"/>
    <property type="evidence" value="ECO:0007669"/>
    <property type="project" value="UniProtKB-KW"/>
</dbReference>
<feature type="domain" description="RanBD1" evidence="11">
    <location>
        <begin position="328"/>
        <end position="446"/>
    </location>
</feature>
<keyword evidence="2" id="KW-0813">Transport</keyword>
<dbReference type="PANTHER" id="PTHR23138">
    <property type="entry name" value="RAN BINDING PROTEIN"/>
    <property type="match status" value="1"/>
</dbReference>
<dbReference type="OrthoDB" id="185618at2759"/>
<feature type="compositionally biased region" description="Basic and acidic residues" evidence="10">
    <location>
        <begin position="1"/>
        <end position="11"/>
    </location>
</feature>
<dbReference type="InterPro" id="IPR000156">
    <property type="entry name" value="Ran_bind_dom"/>
</dbReference>
<keyword evidence="7" id="KW-0811">Translocation</keyword>
<dbReference type="GeneID" id="30026983"/>
<feature type="region of interest" description="Disordered" evidence="10">
    <location>
        <begin position="1"/>
        <end position="24"/>
    </location>
</feature>
<dbReference type="Gene3D" id="2.30.29.30">
    <property type="entry name" value="Pleckstrin-homology domain (PH domain)/Phosphotyrosine-binding domain (PTB)"/>
    <property type="match status" value="1"/>
</dbReference>
<dbReference type="Proteomes" id="UP000092555">
    <property type="component" value="Unassembled WGS sequence"/>
</dbReference>
<evidence type="ECO:0000256" key="5">
    <source>
        <dbReference type="ARBA" id="ARBA00022927"/>
    </source>
</evidence>
<dbReference type="Pfam" id="PF08911">
    <property type="entry name" value="NUP50"/>
    <property type="match status" value="1"/>
</dbReference>
<evidence type="ECO:0000256" key="1">
    <source>
        <dbReference type="ARBA" id="ARBA00004567"/>
    </source>
</evidence>
<keyword evidence="6" id="KW-0007">Acetylation</keyword>